<dbReference type="Pfam" id="PF01032">
    <property type="entry name" value="FecCD"/>
    <property type="match status" value="1"/>
</dbReference>
<dbReference type="EMBL" id="DSTK01000005">
    <property type="protein sequence ID" value="HFK95913.1"/>
    <property type="molecule type" value="Genomic_DNA"/>
</dbReference>
<dbReference type="GO" id="GO:0005886">
    <property type="term" value="C:plasma membrane"/>
    <property type="evidence" value="ECO:0007669"/>
    <property type="project" value="UniProtKB-SubCell"/>
</dbReference>
<protein>
    <submittedName>
        <fullName evidence="9">Iron ABC transporter permease</fullName>
    </submittedName>
</protein>
<keyword evidence="4" id="KW-1003">Cell membrane</keyword>
<keyword evidence="5 8" id="KW-0812">Transmembrane</keyword>
<feature type="transmembrane region" description="Helical" evidence="8">
    <location>
        <begin position="323"/>
        <end position="341"/>
    </location>
</feature>
<dbReference type="PANTHER" id="PTHR30472">
    <property type="entry name" value="FERRIC ENTEROBACTIN TRANSPORT SYSTEM PERMEASE PROTEIN"/>
    <property type="match status" value="1"/>
</dbReference>
<feature type="transmembrane region" description="Helical" evidence="8">
    <location>
        <begin position="108"/>
        <end position="128"/>
    </location>
</feature>
<evidence type="ECO:0000313" key="9">
    <source>
        <dbReference type="EMBL" id="HFK95913.1"/>
    </source>
</evidence>
<feature type="transmembrane region" description="Helical" evidence="8">
    <location>
        <begin position="76"/>
        <end position="96"/>
    </location>
</feature>
<keyword evidence="6 8" id="KW-1133">Transmembrane helix</keyword>
<keyword evidence="3" id="KW-0813">Transport</keyword>
<sequence length="346" mass="35864">MAAFDHHTVPVAELRPVTPARLIAVTGASALGLAVAMVFGLAVGSSGTDFSALFRSLWGLELPDPTLSTILWQLRWPRVLVAMETGAVLALGGLVFQALLRNPLAEPYILGTSGGAAVGAIAGILLGLSRFPGVGAAAFFGSVLSLATVLVLASGRAGFRRDALLLSGVMVNAFCGALILFFISTTQDARLHSMLFWLMGDLSRADPTVAARLGGVLGVGAAVVFAMARPMNVMLMGRDAAESLGVSVLWTRVFLLGVTSLMVSAAVCATGLLGFVGLAVPHGLRLLFGPDHRVLVPACLFGGGAYLIGCDALARWLPRHGEMPAGVITALVGAPLFILLLRRSTR</sequence>
<feature type="transmembrane region" description="Helical" evidence="8">
    <location>
        <begin position="22"/>
        <end position="43"/>
    </location>
</feature>
<feature type="transmembrane region" description="Helical" evidence="8">
    <location>
        <begin position="134"/>
        <end position="152"/>
    </location>
</feature>
<comment type="similarity">
    <text evidence="2">Belongs to the binding-protein-dependent transport system permease family. FecCD subfamily.</text>
</comment>
<dbReference type="InterPro" id="IPR037294">
    <property type="entry name" value="ABC_BtuC-like"/>
</dbReference>
<name>A0A831ZZS1_9BACT</name>
<evidence type="ECO:0000256" key="2">
    <source>
        <dbReference type="ARBA" id="ARBA00007935"/>
    </source>
</evidence>
<feature type="transmembrane region" description="Helical" evidence="8">
    <location>
        <begin position="264"/>
        <end position="287"/>
    </location>
</feature>
<organism evidence="9">
    <name type="scientific">Desulfacinum infernum</name>
    <dbReference type="NCBI Taxonomy" id="35837"/>
    <lineage>
        <taxon>Bacteria</taxon>
        <taxon>Pseudomonadati</taxon>
        <taxon>Thermodesulfobacteriota</taxon>
        <taxon>Syntrophobacteria</taxon>
        <taxon>Syntrophobacterales</taxon>
        <taxon>Syntrophobacteraceae</taxon>
        <taxon>Desulfacinum</taxon>
    </lineage>
</organism>
<dbReference type="AlphaFoldDB" id="A0A831ZZS1"/>
<evidence type="ECO:0000256" key="5">
    <source>
        <dbReference type="ARBA" id="ARBA00022692"/>
    </source>
</evidence>
<evidence type="ECO:0000256" key="4">
    <source>
        <dbReference type="ARBA" id="ARBA00022475"/>
    </source>
</evidence>
<comment type="subcellular location">
    <subcellularLocation>
        <location evidence="1">Cell membrane</location>
        <topology evidence="1">Multi-pass membrane protein</topology>
    </subcellularLocation>
</comment>
<evidence type="ECO:0000256" key="3">
    <source>
        <dbReference type="ARBA" id="ARBA00022448"/>
    </source>
</evidence>
<feature type="transmembrane region" description="Helical" evidence="8">
    <location>
        <begin position="209"/>
        <end position="228"/>
    </location>
</feature>
<feature type="transmembrane region" description="Helical" evidence="8">
    <location>
        <begin position="164"/>
        <end position="184"/>
    </location>
</feature>
<dbReference type="InterPro" id="IPR000522">
    <property type="entry name" value="ABC_transptr_permease_BtuC"/>
</dbReference>
<reference evidence="9" key="1">
    <citation type="journal article" date="2020" name="mSystems">
        <title>Genome- and Community-Level Interaction Insights into Carbon Utilization and Element Cycling Functions of Hydrothermarchaeota in Hydrothermal Sediment.</title>
        <authorList>
            <person name="Zhou Z."/>
            <person name="Liu Y."/>
            <person name="Xu W."/>
            <person name="Pan J."/>
            <person name="Luo Z.H."/>
            <person name="Li M."/>
        </authorList>
    </citation>
    <scope>NUCLEOTIDE SEQUENCE [LARGE SCALE GENOMIC DNA]</scope>
    <source>
        <strain evidence="9">SpSt-456</strain>
    </source>
</reference>
<keyword evidence="7 8" id="KW-0472">Membrane</keyword>
<accession>A0A831ZZS1</accession>
<proteinExistence type="inferred from homology"/>
<evidence type="ECO:0000256" key="8">
    <source>
        <dbReference type="SAM" id="Phobius"/>
    </source>
</evidence>
<gene>
    <name evidence="9" type="ORF">ENS06_01150</name>
</gene>
<dbReference type="GO" id="GO:0022857">
    <property type="term" value="F:transmembrane transporter activity"/>
    <property type="evidence" value="ECO:0007669"/>
    <property type="project" value="InterPro"/>
</dbReference>
<dbReference type="PANTHER" id="PTHR30472:SF25">
    <property type="entry name" value="ABC TRANSPORTER PERMEASE PROTEIN MJ0876-RELATED"/>
    <property type="match status" value="1"/>
</dbReference>
<evidence type="ECO:0000256" key="7">
    <source>
        <dbReference type="ARBA" id="ARBA00023136"/>
    </source>
</evidence>
<comment type="caution">
    <text evidence="9">The sequence shown here is derived from an EMBL/GenBank/DDBJ whole genome shotgun (WGS) entry which is preliminary data.</text>
</comment>
<dbReference type="SUPFAM" id="SSF81345">
    <property type="entry name" value="ABC transporter involved in vitamin B12 uptake, BtuC"/>
    <property type="match status" value="1"/>
</dbReference>
<dbReference type="CDD" id="cd06550">
    <property type="entry name" value="TM_ABC_iron-siderophores_like"/>
    <property type="match status" value="1"/>
</dbReference>
<dbReference type="Gene3D" id="1.10.3470.10">
    <property type="entry name" value="ABC transporter involved in vitamin B12 uptake, BtuC"/>
    <property type="match status" value="1"/>
</dbReference>
<evidence type="ECO:0000256" key="1">
    <source>
        <dbReference type="ARBA" id="ARBA00004651"/>
    </source>
</evidence>
<evidence type="ECO:0000256" key="6">
    <source>
        <dbReference type="ARBA" id="ARBA00022989"/>
    </source>
</evidence>